<dbReference type="Proteomes" id="UP000189818">
    <property type="component" value="Unassembled WGS sequence"/>
</dbReference>
<dbReference type="GO" id="GO:0006847">
    <property type="term" value="P:plasma membrane acetate transport"/>
    <property type="evidence" value="ECO:0007669"/>
    <property type="project" value="TreeGrafter"/>
</dbReference>
<dbReference type="STRING" id="439228.SAMN06295920_107267"/>
<feature type="transmembrane region" description="Helical" evidence="10">
    <location>
        <begin position="119"/>
        <end position="137"/>
    </location>
</feature>
<feature type="transmembrane region" description="Helical" evidence="10">
    <location>
        <begin position="182"/>
        <end position="203"/>
    </location>
</feature>
<evidence type="ECO:0000256" key="6">
    <source>
        <dbReference type="ARBA" id="ARBA00022847"/>
    </source>
</evidence>
<accession>A0A1T5EVX5</accession>
<keyword evidence="7 10" id="KW-1133">Transmembrane helix</keyword>
<dbReference type="EMBL" id="FUYM01000007">
    <property type="protein sequence ID" value="SKB87969.1"/>
    <property type="molecule type" value="Genomic_DNA"/>
</dbReference>
<evidence type="ECO:0000256" key="7">
    <source>
        <dbReference type="ARBA" id="ARBA00022989"/>
    </source>
</evidence>
<keyword evidence="5 10" id="KW-0812">Transmembrane</keyword>
<feature type="transmembrane region" description="Helical" evidence="10">
    <location>
        <begin position="270"/>
        <end position="295"/>
    </location>
</feature>
<dbReference type="PANTHER" id="PTHR48086:SF6">
    <property type="entry name" value="CATION_ACETATE SYMPORTER ACTP"/>
    <property type="match status" value="1"/>
</dbReference>
<feature type="transmembrane region" description="Helical" evidence="10">
    <location>
        <begin position="433"/>
        <end position="451"/>
    </location>
</feature>
<dbReference type="CDD" id="cd11480">
    <property type="entry name" value="SLC5sbd_u4"/>
    <property type="match status" value="1"/>
</dbReference>
<dbReference type="InterPro" id="IPR050277">
    <property type="entry name" value="Sodium:Solute_Symporter"/>
</dbReference>
<feature type="transmembrane region" description="Helical" evidence="10">
    <location>
        <begin position="48"/>
        <end position="70"/>
    </location>
</feature>
<dbReference type="Gene3D" id="1.20.1730.10">
    <property type="entry name" value="Sodium/glucose cotransporter"/>
    <property type="match status" value="1"/>
</dbReference>
<feature type="transmembrane region" description="Helical" evidence="10">
    <location>
        <begin position="402"/>
        <end position="426"/>
    </location>
</feature>
<feature type="transmembrane region" description="Helical" evidence="10">
    <location>
        <begin position="471"/>
        <end position="490"/>
    </location>
</feature>
<keyword evidence="12" id="KW-1185">Reference proteome</keyword>
<gene>
    <name evidence="11" type="ORF">SAMN06295920_107267</name>
</gene>
<evidence type="ECO:0000256" key="4">
    <source>
        <dbReference type="ARBA" id="ARBA00022475"/>
    </source>
</evidence>
<feature type="transmembrane region" description="Helical" evidence="10">
    <location>
        <begin position="76"/>
        <end position="98"/>
    </location>
</feature>
<dbReference type="AlphaFoldDB" id="A0A1T5EVX5"/>
<evidence type="ECO:0000256" key="2">
    <source>
        <dbReference type="ARBA" id="ARBA00006434"/>
    </source>
</evidence>
<keyword evidence="3" id="KW-0813">Transport</keyword>
<dbReference type="Pfam" id="PF00474">
    <property type="entry name" value="SSF"/>
    <property type="match status" value="1"/>
</dbReference>
<feature type="transmembrane region" description="Helical" evidence="10">
    <location>
        <begin position="377"/>
        <end position="396"/>
    </location>
</feature>
<evidence type="ECO:0000313" key="12">
    <source>
        <dbReference type="Proteomes" id="UP000189818"/>
    </source>
</evidence>
<evidence type="ECO:0000256" key="3">
    <source>
        <dbReference type="ARBA" id="ARBA00022448"/>
    </source>
</evidence>
<sequence length="514" mass="53622">MTAIHPSAILIFAAIVLSSLVITYWAHRRSKSVKGFYAAGGNITPMQNGIAISGDFLSAASFLGTIAVFYGMGDDGLIYAVGAAAGWPIVLCLVAERLRNLGRYTFSDVVSYRLEETPIRLFTAVSTLCVTGAYLIAQMVGGATLIAALFGLSYASAIACFGVLMVFYVVIGGMTATTWIQIIKATLLVLVALVMVALAVGFYGGPLPMIDAAAASSTGPTGHMRATGLLPDGFSAVSLALAFTLGPVGLPHILMRFFTVRDGISARRSLSIAALIIAVFQMLMVLLGYAAMALLSGDARFTRDDGTLVGGLNMATLHLAEALGGPPLLGAVSAASFATILAVVAGLTLAAASAVSHDLYRHVFARGTANDQREVRISKISAAVIGLISVLLGLAFEHQNIAFLATLPLVIAASVNCPILLLALYWKGLTTRGAVTGGTLGLLFSIVPIILSKKVWVDTLGRPEAIFPYEYPTVLALAAAIGGAVLVSHFDRSGRADRERAAFAAQRRRSIGLG</sequence>
<evidence type="ECO:0000256" key="1">
    <source>
        <dbReference type="ARBA" id="ARBA00004651"/>
    </source>
</evidence>
<evidence type="ECO:0000313" key="11">
    <source>
        <dbReference type="EMBL" id="SKB87969.1"/>
    </source>
</evidence>
<proteinExistence type="inferred from homology"/>
<reference evidence="12" key="1">
    <citation type="submission" date="2017-02" db="EMBL/GenBank/DDBJ databases">
        <authorList>
            <person name="Varghese N."/>
            <person name="Submissions S."/>
        </authorList>
    </citation>
    <scope>NUCLEOTIDE SEQUENCE [LARGE SCALE GENOMIC DNA]</scope>
    <source>
        <strain evidence="12">UM2</strain>
    </source>
</reference>
<comment type="similarity">
    <text evidence="2 9">Belongs to the sodium:solute symporter (SSF) (TC 2.A.21) family.</text>
</comment>
<organism evidence="11 12">
    <name type="scientific">Rhizorhabdus histidinilytica</name>
    <dbReference type="NCBI Taxonomy" id="439228"/>
    <lineage>
        <taxon>Bacteria</taxon>
        <taxon>Pseudomonadati</taxon>
        <taxon>Pseudomonadota</taxon>
        <taxon>Alphaproteobacteria</taxon>
        <taxon>Sphingomonadales</taxon>
        <taxon>Sphingomonadaceae</taxon>
        <taxon>Rhizorhabdus</taxon>
    </lineage>
</organism>
<dbReference type="PROSITE" id="PS50283">
    <property type="entry name" value="NA_SOLUT_SYMP_3"/>
    <property type="match status" value="1"/>
</dbReference>
<evidence type="ECO:0000256" key="8">
    <source>
        <dbReference type="ARBA" id="ARBA00023136"/>
    </source>
</evidence>
<dbReference type="InterPro" id="IPR001734">
    <property type="entry name" value="Na/solute_symporter"/>
</dbReference>
<feature type="transmembrane region" description="Helical" evidence="10">
    <location>
        <begin position="143"/>
        <end position="170"/>
    </location>
</feature>
<keyword evidence="4" id="KW-1003">Cell membrane</keyword>
<keyword evidence="6" id="KW-0769">Symport</keyword>
<name>A0A1T5EVX5_9SPHN</name>
<dbReference type="InterPro" id="IPR038377">
    <property type="entry name" value="Na/Glc_symporter_sf"/>
</dbReference>
<dbReference type="GO" id="GO:0015293">
    <property type="term" value="F:symporter activity"/>
    <property type="evidence" value="ECO:0007669"/>
    <property type="project" value="UniProtKB-KW"/>
</dbReference>
<dbReference type="GO" id="GO:0015123">
    <property type="term" value="F:acetate transmembrane transporter activity"/>
    <property type="evidence" value="ECO:0007669"/>
    <property type="project" value="TreeGrafter"/>
</dbReference>
<evidence type="ECO:0000256" key="10">
    <source>
        <dbReference type="SAM" id="Phobius"/>
    </source>
</evidence>
<evidence type="ECO:0000256" key="9">
    <source>
        <dbReference type="RuleBase" id="RU362091"/>
    </source>
</evidence>
<comment type="subcellular location">
    <subcellularLocation>
        <location evidence="1">Cell membrane</location>
        <topology evidence="1">Multi-pass membrane protein</topology>
    </subcellularLocation>
</comment>
<feature type="transmembrane region" description="Helical" evidence="10">
    <location>
        <begin position="234"/>
        <end position="258"/>
    </location>
</feature>
<dbReference type="PANTHER" id="PTHR48086">
    <property type="entry name" value="SODIUM/PROLINE SYMPORTER-RELATED"/>
    <property type="match status" value="1"/>
</dbReference>
<dbReference type="RefSeq" id="WP_079649351.1">
    <property type="nucleotide sequence ID" value="NZ_FUYM01000007.1"/>
</dbReference>
<feature type="transmembrane region" description="Helical" evidence="10">
    <location>
        <begin position="328"/>
        <end position="356"/>
    </location>
</feature>
<dbReference type="OrthoDB" id="9764416at2"/>
<keyword evidence="8 10" id="KW-0472">Membrane</keyword>
<protein>
    <submittedName>
        <fullName evidence="11">Cation/acetate symporter</fullName>
    </submittedName>
</protein>
<feature type="transmembrane region" description="Helical" evidence="10">
    <location>
        <begin position="6"/>
        <end position="27"/>
    </location>
</feature>
<evidence type="ECO:0000256" key="5">
    <source>
        <dbReference type="ARBA" id="ARBA00022692"/>
    </source>
</evidence>
<dbReference type="GO" id="GO:0005886">
    <property type="term" value="C:plasma membrane"/>
    <property type="evidence" value="ECO:0007669"/>
    <property type="project" value="UniProtKB-SubCell"/>
</dbReference>